<evidence type="ECO:0000313" key="1">
    <source>
        <dbReference type="EMBL" id="ODP30338.1"/>
    </source>
</evidence>
<evidence type="ECO:0000313" key="2">
    <source>
        <dbReference type="Proteomes" id="UP000094578"/>
    </source>
</evidence>
<evidence type="ECO:0008006" key="3">
    <source>
        <dbReference type="Google" id="ProtNLM"/>
    </source>
</evidence>
<dbReference type="PROSITE" id="PS51257">
    <property type="entry name" value="PROKAR_LIPOPROTEIN"/>
    <property type="match status" value="1"/>
</dbReference>
<proteinExistence type="predicted"/>
<dbReference type="Proteomes" id="UP000094578">
    <property type="component" value="Unassembled WGS sequence"/>
</dbReference>
<comment type="caution">
    <text evidence="1">The sequence shown here is derived from an EMBL/GenBank/DDBJ whole genome shotgun (WGS) entry which is preliminary data.</text>
</comment>
<name>A0A1E3L996_9BACL</name>
<protein>
    <recommendedName>
        <fullName evidence="3">Lipoprotein</fullName>
    </recommendedName>
</protein>
<dbReference type="AlphaFoldDB" id="A0A1E3L996"/>
<dbReference type="STRING" id="1886670.PTI45_00271"/>
<accession>A0A1E3L996</accession>
<dbReference type="EMBL" id="MDER01000012">
    <property type="protein sequence ID" value="ODP30338.1"/>
    <property type="molecule type" value="Genomic_DNA"/>
</dbReference>
<dbReference type="RefSeq" id="WP_069325763.1">
    <property type="nucleotide sequence ID" value="NZ_MDER01000012.1"/>
</dbReference>
<sequence>MIINKYTIGLAFYMLFSICVIIGCSNQEDYNKVPALNAQWSDSIQTRSIPVTVATYNWNGQMTYGGPWEATEKQKPTLVEGNATIQLSFNGTSPDEIRIREYPSKTEFKNIDKASNQIIVPNKPGVYVFGVDGTWGNDGVIYALKVKVK</sequence>
<keyword evidence="2" id="KW-1185">Reference proteome</keyword>
<gene>
    <name evidence="1" type="ORF">PTI45_00271</name>
</gene>
<reference evidence="1 2" key="1">
    <citation type="submission" date="2016-08" db="EMBL/GenBank/DDBJ databases">
        <title>Genome sequencing of Paenibacillus sp. TI45-13ar, isolated from Korean traditional nuruk.</title>
        <authorList>
            <person name="Kim S.-J."/>
        </authorList>
    </citation>
    <scope>NUCLEOTIDE SEQUENCE [LARGE SCALE GENOMIC DNA]</scope>
    <source>
        <strain evidence="1 2">TI45-13ar</strain>
    </source>
</reference>
<organism evidence="1 2">
    <name type="scientific">Paenibacillus nuruki</name>
    <dbReference type="NCBI Taxonomy" id="1886670"/>
    <lineage>
        <taxon>Bacteria</taxon>
        <taxon>Bacillati</taxon>
        <taxon>Bacillota</taxon>
        <taxon>Bacilli</taxon>
        <taxon>Bacillales</taxon>
        <taxon>Paenibacillaceae</taxon>
        <taxon>Paenibacillus</taxon>
    </lineage>
</organism>